<dbReference type="EMBL" id="MLYV02001139">
    <property type="protein sequence ID" value="PSR72730.1"/>
    <property type="molecule type" value="Genomic_DNA"/>
</dbReference>
<evidence type="ECO:0000313" key="4">
    <source>
        <dbReference type="Proteomes" id="UP000186601"/>
    </source>
</evidence>
<feature type="transmembrane region" description="Helical" evidence="2">
    <location>
        <begin position="135"/>
        <end position="158"/>
    </location>
</feature>
<keyword evidence="4" id="KW-1185">Reference proteome</keyword>
<comment type="caution">
    <text evidence="3">The sequence shown here is derived from an EMBL/GenBank/DDBJ whole genome shotgun (WGS) entry which is preliminary data.</text>
</comment>
<sequence length="267" mass="29358">MTGARTLFRGLSRPLDTTPRPFTPDGGNHVMVDTPIVLSRIGTNTTDYAASPQYDLHAKVRNTQDRKWSQEDQNKADADAKRKAMKELINTWQDRLQLISVITTFFAAIEAQLIGNVTPDDKTNVSRTVQAANTGLASALVVHIFAAMMSFIAAFFLVRFRLDEATHDEIKAELGESPKSSQYPDRPIFSTDPHLEQAGPFRRGSPPILLLENCHTICMLLSIVGFVLAMVGTMCYIWAQLPSSTSIFSTICVAMCCVASVGAIFVT</sequence>
<dbReference type="AlphaFoldDB" id="A0A2R6NK39"/>
<accession>A0A2R6NK39</accession>
<evidence type="ECO:0000313" key="3">
    <source>
        <dbReference type="EMBL" id="PSR72730.1"/>
    </source>
</evidence>
<evidence type="ECO:0000256" key="1">
    <source>
        <dbReference type="SAM" id="MobiDB-lite"/>
    </source>
</evidence>
<feature type="region of interest" description="Disordered" evidence="1">
    <location>
        <begin position="1"/>
        <end position="28"/>
    </location>
</feature>
<feature type="transmembrane region" description="Helical" evidence="2">
    <location>
        <begin position="245"/>
        <end position="266"/>
    </location>
</feature>
<keyword evidence="2" id="KW-0472">Membrane</keyword>
<name>A0A2R6NK39_9APHY</name>
<evidence type="ECO:0008006" key="5">
    <source>
        <dbReference type="Google" id="ProtNLM"/>
    </source>
</evidence>
<dbReference type="OrthoDB" id="2653987at2759"/>
<feature type="transmembrane region" description="Helical" evidence="2">
    <location>
        <begin position="217"/>
        <end position="239"/>
    </location>
</feature>
<gene>
    <name evidence="3" type="ORF">PHLCEN_2v11425</name>
</gene>
<organism evidence="3 4">
    <name type="scientific">Hermanssonia centrifuga</name>
    <dbReference type="NCBI Taxonomy" id="98765"/>
    <lineage>
        <taxon>Eukaryota</taxon>
        <taxon>Fungi</taxon>
        <taxon>Dikarya</taxon>
        <taxon>Basidiomycota</taxon>
        <taxon>Agaricomycotina</taxon>
        <taxon>Agaricomycetes</taxon>
        <taxon>Polyporales</taxon>
        <taxon>Meruliaceae</taxon>
        <taxon>Hermanssonia</taxon>
    </lineage>
</organism>
<keyword evidence="2" id="KW-0812">Transmembrane</keyword>
<feature type="transmembrane region" description="Helical" evidence="2">
    <location>
        <begin position="96"/>
        <end position="115"/>
    </location>
</feature>
<dbReference type="Proteomes" id="UP000186601">
    <property type="component" value="Unassembled WGS sequence"/>
</dbReference>
<protein>
    <recommendedName>
        <fullName evidence="5">Transmembrane protein</fullName>
    </recommendedName>
</protein>
<reference evidence="3 4" key="1">
    <citation type="submission" date="2018-02" db="EMBL/GenBank/DDBJ databases">
        <title>Genome sequence of the basidiomycete white-rot fungus Phlebia centrifuga.</title>
        <authorList>
            <person name="Granchi Z."/>
            <person name="Peng M."/>
            <person name="de Vries R.P."/>
            <person name="Hilden K."/>
            <person name="Makela M.R."/>
            <person name="Grigoriev I."/>
            <person name="Riley R."/>
        </authorList>
    </citation>
    <scope>NUCLEOTIDE SEQUENCE [LARGE SCALE GENOMIC DNA]</scope>
    <source>
        <strain evidence="3 4">FBCC195</strain>
    </source>
</reference>
<keyword evidence="2" id="KW-1133">Transmembrane helix</keyword>
<evidence type="ECO:0000256" key="2">
    <source>
        <dbReference type="SAM" id="Phobius"/>
    </source>
</evidence>
<proteinExistence type="predicted"/>